<dbReference type="CDD" id="cd18809">
    <property type="entry name" value="SF1_C_RecD"/>
    <property type="match status" value="1"/>
</dbReference>
<dbReference type="InterPro" id="IPR027785">
    <property type="entry name" value="UvrD-like_helicase_C"/>
</dbReference>
<evidence type="ECO:0000313" key="2">
    <source>
        <dbReference type="EMBL" id="TYC50861.1"/>
    </source>
</evidence>
<dbReference type="OrthoDB" id="9803432at2"/>
<dbReference type="Pfam" id="PF13538">
    <property type="entry name" value="UvrD_C_2"/>
    <property type="match status" value="1"/>
</dbReference>
<dbReference type="Gene3D" id="3.40.50.300">
    <property type="entry name" value="P-loop containing nucleotide triphosphate hydrolases"/>
    <property type="match status" value="2"/>
</dbReference>
<gene>
    <name evidence="2" type="ORF">ESZ50_01200</name>
</gene>
<dbReference type="Pfam" id="PF13604">
    <property type="entry name" value="AAA_30"/>
    <property type="match status" value="1"/>
</dbReference>
<evidence type="ECO:0000313" key="3">
    <source>
        <dbReference type="Proteomes" id="UP000371977"/>
    </source>
</evidence>
<dbReference type="CDD" id="cd17933">
    <property type="entry name" value="DEXSc_RecD-like"/>
    <property type="match status" value="1"/>
</dbReference>
<protein>
    <recommendedName>
        <fullName evidence="1">UvrD-like helicase C-terminal domain-containing protein</fullName>
    </recommendedName>
</protein>
<keyword evidence="3" id="KW-1185">Reference proteome</keyword>
<comment type="caution">
    <text evidence="2">The sequence shown here is derived from an EMBL/GenBank/DDBJ whole genome shotgun (WGS) entry which is preliminary data.</text>
</comment>
<organism evidence="2 3">
    <name type="scientific">Weissella muntiaci</name>
    <dbReference type="NCBI Taxonomy" id="2508881"/>
    <lineage>
        <taxon>Bacteria</taxon>
        <taxon>Bacillati</taxon>
        <taxon>Bacillota</taxon>
        <taxon>Bacilli</taxon>
        <taxon>Lactobacillales</taxon>
        <taxon>Lactobacillaceae</taxon>
        <taxon>Weissella</taxon>
    </lineage>
</organism>
<dbReference type="InterPro" id="IPR050534">
    <property type="entry name" value="Coronavir_polyprotein_1ab"/>
</dbReference>
<dbReference type="EMBL" id="SDGZ01000004">
    <property type="protein sequence ID" value="TYC50861.1"/>
    <property type="molecule type" value="Genomic_DNA"/>
</dbReference>
<dbReference type="InterPro" id="IPR027417">
    <property type="entry name" value="P-loop_NTPase"/>
</dbReference>
<name>A0A6C2C9S9_9LACO</name>
<feature type="domain" description="UvrD-like helicase C-terminal" evidence="1">
    <location>
        <begin position="559"/>
        <end position="600"/>
    </location>
</feature>
<evidence type="ECO:0000259" key="1">
    <source>
        <dbReference type="Pfam" id="PF13538"/>
    </source>
</evidence>
<sequence length="648" mass="73563">MEFKEYNPRAAKNYQFHLEVVNGISQKRAEAIAGTRSLFLALVNGYDGKDDDKQVIYNEKSIDLLTQVPNITEETAKRYIEEYNNNPFQDVNWEVKKQLDRLALENPEFGLNQNKIYKIAKAVDDLENPWSAYKTGALTFEFTANIYGMFTKDNFEKRKKVLAVWNAENQLREKESQNLITVKKSDYILDDDSLKDYGIVTPFMDGWARTETLRAYKIVNDLLKNNVGVSVGHEIEDVDLSDLFDDQKEAVEKIMKQPISFLTGYAGTGKTFVIKKVLEALGYKGKSLSNYAVATALAGKAVKNFVESVDGINIQTTTITGVRKVDKYRKLFAHATTIVVDEFSMISLQDLAYLFKINPEARYIFIGDSNQLPAIGLDVLQRLEDENLLVPIKLTIPKRQAAESGIFKDSMDVIKGEMPKFEHPDSTAYFNTPGHEWMIEEIVSRHPNADVFLTTANGAKDLINGIKHQEIIQRTPEEELLNFDGKQFFAHGDKIIVGKNNPDTGFMNGDIFIIIRDEDNGKFYLNNMKGERALLDDAGQPLEFNDINFDFQKHKAELGFAITVHKSQGSTINNVVSILGYSRLSSRNILYTALTRAKESHALYMPSKKILQGYLDTKVSYQSIDIDQLNLDLLEENEAIERMNGYTR</sequence>
<reference evidence="2 3" key="1">
    <citation type="submission" date="2019-01" db="EMBL/GenBank/DDBJ databases">
        <title>Weissella sp. nov., a novel lactic acid bacterium isolated from animal feces.</title>
        <authorList>
            <person name="Wang L.-T."/>
        </authorList>
    </citation>
    <scope>NUCLEOTIDE SEQUENCE [LARGE SCALE GENOMIC DNA]</scope>
    <source>
        <strain evidence="2 3">8H-2</strain>
    </source>
</reference>
<dbReference type="Gene3D" id="2.30.30.940">
    <property type="match status" value="1"/>
</dbReference>
<proteinExistence type="predicted"/>
<dbReference type="RefSeq" id="WP_148621771.1">
    <property type="nucleotide sequence ID" value="NZ_SDGZ01000004.1"/>
</dbReference>
<accession>A0A6C2C9S9</accession>
<dbReference type="SUPFAM" id="SSF52540">
    <property type="entry name" value="P-loop containing nucleoside triphosphate hydrolases"/>
    <property type="match status" value="2"/>
</dbReference>
<dbReference type="AlphaFoldDB" id="A0A6C2C9S9"/>
<dbReference type="Proteomes" id="UP000371977">
    <property type="component" value="Unassembled WGS sequence"/>
</dbReference>
<dbReference type="PANTHER" id="PTHR43788">
    <property type="entry name" value="DNA2/NAM7 HELICASE FAMILY MEMBER"/>
    <property type="match status" value="1"/>
</dbReference>